<accession>A0A1H8DR45</accession>
<dbReference type="OrthoDB" id="788815at2"/>
<keyword evidence="1" id="KW-0472">Membrane</keyword>
<reference evidence="3" key="1">
    <citation type="submission" date="2016-10" db="EMBL/GenBank/DDBJ databases">
        <authorList>
            <person name="Varghese N."/>
            <person name="Submissions S."/>
        </authorList>
    </citation>
    <scope>NUCLEOTIDE SEQUENCE [LARGE SCALE GENOMIC DNA]</scope>
    <source>
        <strain evidence="3">Gh-48</strain>
    </source>
</reference>
<evidence type="ECO:0000313" key="3">
    <source>
        <dbReference type="Proteomes" id="UP000198942"/>
    </source>
</evidence>
<dbReference type="RefSeq" id="WP_091209601.1">
    <property type="nucleotide sequence ID" value="NZ_FOCL01000002.1"/>
</dbReference>
<feature type="transmembrane region" description="Helical" evidence="1">
    <location>
        <begin position="205"/>
        <end position="225"/>
    </location>
</feature>
<proteinExistence type="predicted"/>
<dbReference type="Proteomes" id="UP000198942">
    <property type="component" value="Unassembled WGS sequence"/>
</dbReference>
<feature type="transmembrane region" description="Helical" evidence="1">
    <location>
        <begin position="237"/>
        <end position="257"/>
    </location>
</feature>
<keyword evidence="3" id="KW-1185">Reference proteome</keyword>
<feature type="transmembrane region" description="Helical" evidence="1">
    <location>
        <begin position="287"/>
        <end position="306"/>
    </location>
</feature>
<protein>
    <submittedName>
        <fullName evidence="2">Uncharacterized protein</fullName>
    </submittedName>
</protein>
<keyword evidence="1" id="KW-0812">Transmembrane</keyword>
<gene>
    <name evidence="2" type="ORF">SAMN05192574_102423</name>
</gene>
<evidence type="ECO:0000256" key="1">
    <source>
        <dbReference type="SAM" id="Phobius"/>
    </source>
</evidence>
<evidence type="ECO:0000313" key="2">
    <source>
        <dbReference type="EMBL" id="SEN09038.1"/>
    </source>
</evidence>
<organism evidence="2 3">
    <name type="scientific">Mucilaginibacter gossypiicola</name>
    <dbReference type="NCBI Taxonomy" id="551995"/>
    <lineage>
        <taxon>Bacteria</taxon>
        <taxon>Pseudomonadati</taxon>
        <taxon>Bacteroidota</taxon>
        <taxon>Sphingobacteriia</taxon>
        <taxon>Sphingobacteriales</taxon>
        <taxon>Sphingobacteriaceae</taxon>
        <taxon>Mucilaginibacter</taxon>
    </lineage>
</organism>
<feature type="transmembrane region" description="Helical" evidence="1">
    <location>
        <begin position="263"/>
        <end position="280"/>
    </location>
</feature>
<feature type="transmembrane region" description="Helical" evidence="1">
    <location>
        <begin position="164"/>
        <end position="185"/>
    </location>
</feature>
<feature type="transmembrane region" description="Helical" evidence="1">
    <location>
        <begin position="312"/>
        <end position="331"/>
    </location>
</feature>
<feature type="transmembrane region" description="Helical" evidence="1">
    <location>
        <begin position="85"/>
        <end position="109"/>
    </location>
</feature>
<dbReference type="AlphaFoldDB" id="A0A1H8DR45"/>
<name>A0A1H8DR45_9SPHI</name>
<feature type="transmembrane region" description="Helical" evidence="1">
    <location>
        <begin position="129"/>
        <end position="152"/>
    </location>
</feature>
<keyword evidence="1" id="KW-1133">Transmembrane helix</keyword>
<dbReference type="EMBL" id="FOCL01000002">
    <property type="protein sequence ID" value="SEN09038.1"/>
    <property type="molecule type" value="Genomic_DNA"/>
</dbReference>
<sequence>MDTAFSYLDRQIEGWKLSLSKTSISKDDQDELKGHLDDVINELSANGLPDDEVWLLAMKRIGSIDLIEAEFSKVTPDISFRKNCILLVCGASAFMFIQFIFILLPAYLIRQQSKQLINNVSGSTDWVTLFTGLALSILILAILLGLIGKRMVFRTKFLIRRFKVGFAFLVITVLLSSAFLTIQLIDLQGWNIPGEIKTSFKTLSIFFYMAIMIAIVYVVCLVDKIDLRTIQAFNRRINWKTALLIGILAGLAVTLGYTYHVSYLPAIIGCPLFAVIGWMISFSQKHIINLFTAQFYLMALWFSGILGEYASIFHFYYFTVLSFLIIGYIFGRSRLAMSHPMNI</sequence>
<dbReference type="STRING" id="551995.SAMN05192574_102423"/>